<evidence type="ECO:0000256" key="1">
    <source>
        <dbReference type="SAM" id="Phobius"/>
    </source>
</evidence>
<feature type="transmembrane region" description="Helical" evidence="1">
    <location>
        <begin position="12"/>
        <end position="33"/>
    </location>
</feature>
<keyword evidence="1" id="KW-1133">Transmembrane helix</keyword>
<dbReference type="AlphaFoldDB" id="A0A1Y3APA0"/>
<dbReference type="EMBL" id="MUJZ01066470">
    <property type="protein sequence ID" value="OTF70261.1"/>
    <property type="molecule type" value="Genomic_DNA"/>
</dbReference>
<accession>A0A1Y3APA0</accession>
<proteinExistence type="predicted"/>
<gene>
    <name evidence="2" type="ORF">BLA29_005495</name>
</gene>
<protein>
    <submittedName>
        <fullName evidence="2">Uncharacterized protein</fullName>
    </submittedName>
</protein>
<keyword evidence="1" id="KW-0472">Membrane</keyword>
<keyword evidence="3" id="KW-1185">Reference proteome</keyword>
<reference evidence="2 3" key="1">
    <citation type="submission" date="2017-03" db="EMBL/GenBank/DDBJ databases">
        <title>Genome Survey of Euroglyphus maynei.</title>
        <authorList>
            <person name="Arlian L.G."/>
            <person name="Morgan M.S."/>
            <person name="Rider S.D."/>
        </authorList>
    </citation>
    <scope>NUCLEOTIDE SEQUENCE [LARGE SCALE GENOMIC DNA]</scope>
    <source>
        <strain evidence="2">Arlian Lab</strain>
        <tissue evidence="2">Whole body</tissue>
    </source>
</reference>
<sequence>MNSGKIRIVYTILLFIAQIAFGLTSAVYGPSLVDLSVIFSKNNNDDNDTNNDGLGPVSLFFTFFCGGCITGSFCKSLPVCINLRLRGSI</sequence>
<name>A0A1Y3APA0_EURMA</name>
<comment type="caution">
    <text evidence="2">The sequence shown here is derived from an EMBL/GenBank/DDBJ whole genome shotgun (WGS) entry which is preliminary data.</text>
</comment>
<keyword evidence="1" id="KW-0812">Transmembrane</keyword>
<evidence type="ECO:0000313" key="3">
    <source>
        <dbReference type="Proteomes" id="UP000194236"/>
    </source>
</evidence>
<evidence type="ECO:0000313" key="2">
    <source>
        <dbReference type="EMBL" id="OTF70261.1"/>
    </source>
</evidence>
<organism evidence="2 3">
    <name type="scientific">Euroglyphus maynei</name>
    <name type="common">Mayne's house dust mite</name>
    <dbReference type="NCBI Taxonomy" id="6958"/>
    <lineage>
        <taxon>Eukaryota</taxon>
        <taxon>Metazoa</taxon>
        <taxon>Ecdysozoa</taxon>
        <taxon>Arthropoda</taxon>
        <taxon>Chelicerata</taxon>
        <taxon>Arachnida</taxon>
        <taxon>Acari</taxon>
        <taxon>Acariformes</taxon>
        <taxon>Sarcoptiformes</taxon>
        <taxon>Astigmata</taxon>
        <taxon>Psoroptidia</taxon>
        <taxon>Analgoidea</taxon>
        <taxon>Pyroglyphidae</taxon>
        <taxon>Pyroglyphinae</taxon>
        <taxon>Euroglyphus</taxon>
    </lineage>
</organism>
<feature type="transmembrane region" description="Helical" evidence="1">
    <location>
        <begin position="53"/>
        <end position="74"/>
    </location>
</feature>
<dbReference type="Proteomes" id="UP000194236">
    <property type="component" value="Unassembled WGS sequence"/>
</dbReference>